<dbReference type="InterPro" id="IPR026823">
    <property type="entry name" value="cEGF"/>
</dbReference>
<dbReference type="SMART" id="SM00179">
    <property type="entry name" value="EGF_CA"/>
    <property type="match status" value="3"/>
</dbReference>
<dbReference type="Gene3D" id="2.10.25.10">
    <property type="entry name" value="Laminin"/>
    <property type="match status" value="4"/>
</dbReference>
<dbReference type="InterPro" id="IPR013783">
    <property type="entry name" value="Ig-like_fold"/>
</dbReference>
<dbReference type="SUPFAM" id="SSF57184">
    <property type="entry name" value="Growth factor receptor domain"/>
    <property type="match status" value="2"/>
</dbReference>
<dbReference type="InterPro" id="IPR035976">
    <property type="entry name" value="Sushi/SCR/CCP_sf"/>
</dbReference>
<keyword evidence="27" id="KW-1185">Reference proteome</keyword>
<dbReference type="PROSITE" id="PS50026">
    <property type="entry name" value="EGF_3"/>
    <property type="match status" value="2"/>
</dbReference>
<dbReference type="InterPro" id="IPR049883">
    <property type="entry name" value="NOTCH1_EGF-like"/>
</dbReference>
<dbReference type="PROSITE" id="PS50835">
    <property type="entry name" value="IG_LIKE"/>
    <property type="match status" value="1"/>
</dbReference>
<dbReference type="InterPro" id="IPR052065">
    <property type="entry name" value="Compl_asym_regulator"/>
</dbReference>
<dbReference type="SMART" id="SM00408">
    <property type="entry name" value="IGc2"/>
    <property type="match status" value="1"/>
</dbReference>
<comment type="caution">
    <text evidence="18">Lacks conserved residue(s) required for the propagation of feature annotation.</text>
</comment>
<dbReference type="Pfam" id="PF02494">
    <property type="entry name" value="HYR"/>
    <property type="match status" value="2"/>
</dbReference>
<keyword evidence="16" id="KW-0675">Receptor</keyword>
<dbReference type="InterPro" id="IPR003599">
    <property type="entry name" value="Ig_sub"/>
</dbReference>
<dbReference type="GO" id="GO:0007399">
    <property type="term" value="P:nervous system development"/>
    <property type="evidence" value="ECO:0007669"/>
    <property type="project" value="UniProtKB-KW"/>
</dbReference>
<evidence type="ECO:0000256" key="6">
    <source>
        <dbReference type="ARBA" id="ARBA00022692"/>
    </source>
</evidence>
<protein>
    <recommendedName>
        <fullName evidence="28">Hemicentin-1</fullName>
    </recommendedName>
</protein>
<comment type="caution">
    <text evidence="26">The sequence shown here is derived from an EMBL/GenBank/DDBJ whole genome shotgun (WGS) entry which is preliminary data.</text>
</comment>
<dbReference type="CDD" id="cd00033">
    <property type="entry name" value="CCP"/>
    <property type="match status" value="2"/>
</dbReference>
<dbReference type="SUPFAM" id="SSF50370">
    <property type="entry name" value="Ricin B-like lectins"/>
    <property type="match status" value="2"/>
</dbReference>
<dbReference type="GO" id="GO:0005509">
    <property type="term" value="F:calcium ion binding"/>
    <property type="evidence" value="ECO:0007669"/>
    <property type="project" value="InterPro"/>
</dbReference>
<dbReference type="InterPro" id="IPR013098">
    <property type="entry name" value="Ig_I-set"/>
</dbReference>
<dbReference type="SMART" id="SM00181">
    <property type="entry name" value="EGF"/>
    <property type="match status" value="4"/>
</dbReference>
<dbReference type="SUPFAM" id="SSF57196">
    <property type="entry name" value="EGF/Laminin"/>
    <property type="match status" value="1"/>
</dbReference>
<dbReference type="InterPro" id="IPR001881">
    <property type="entry name" value="EGF-like_Ca-bd_dom"/>
</dbReference>
<evidence type="ECO:0000259" key="25">
    <source>
        <dbReference type="PROSITE" id="PS50923"/>
    </source>
</evidence>
<dbReference type="SMART" id="SM00209">
    <property type="entry name" value="TSP1"/>
    <property type="match status" value="5"/>
</dbReference>
<evidence type="ECO:0000256" key="15">
    <source>
        <dbReference type="ARBA" id="ARBA00023157"/>
    </source>
</evidence>
<keyword evidence="5" id="KW-0254">Endocytosis</keyword>
<feature type="signal peptide" evidence="21">
    <location>
        <begin position="1"/>
        <end position="23"/>
    </location>
</feature>
<sequence>MHKVVALVFLLLLVVIFWNYVEAAVNGGWSGWSAWSGCAAGICAGNQRIRTRTCTNPLPSDDGKYCDEGESSEQKDCLIDGGFTEWSQWSLCDNPCGGSVVNRSRACTNPTPTPDGKPCSGDAFQTKLECIWPCPTGPLDGEWGAWTPWTQCPQTCGIPGGTVLKRTRLCNRPPPMNGGKQCVGNGTETARACFAECPVDGGFGLWSSWTACSKTCGTGSQSRSRPCNNPTPTGGGQNCTGDSSQAKSCKIKSCPGAVNGGWSAYSSWTACTEPKYCLQGIKKRTRSCTNPPPANGGDECAGLAEEEKVCPTQEDGCTTYQPNKPDKTPTDPASWIAIECEAAEKFSATGAHKQDVPFAVYSNFNFMKTELESGWFAIQVVPDDKDDYGQKKLTKVCFEIIDPLTINKVVANKATYYSKISAIPDWTKPELTETVPAFTIWIDESQALRKYEFQCAKSDEYVPFTGFIVKNVRFTYYTEGNSQTFKAKGDHYIETGTAFRTEVKKDVISGSVYAKGTAPSVTFTDVMASYGLKPSSLPDFFVNALKGIGLWDFSLKPAEFVRKLAKGGVNRFTASIDAGGVPIHVEIITGIRFGRPAFAVGFAFDRESFGKVAEKLSGIGVDFLDKLGFELEIGVSFCPPESLGFQDVYIDAETQFSKEPLHSFVIASVPRGIFAAAQIVLPKDCKGNKFCEIVKMIVGPTAKWYITGHFQWKNIRIATGFANIRIFGGLYFHKLELYVEADWNATTKHIKMGFRADIKIPVNGDIYRDGIKAPNSELFLFGVLEYDFLQQVVAGKLGMRGIWRKAFAIPFLGIGNIFLGLTYQVGVPFPVTGVQFGMRIEFGYDCLIPADFNNDGHCFGGSGYFGIGKPQFFYASITALTLGKIIRLLGLKFPLPPPIAQTGFPEGVEGSYSTDNVDLRIAGGPYIYKGFMIKGRVNILGWEIYAHIKLSDTAIFVDLKPDPINILGIAKITRSPSQQDKGPWFYVDARKTPIFIEAYIEGYTELLGISTYCRLNLTMTRMELLIQGNFLNLIKAELFVFAAYSYLFPSAEFYVRVTVDLSGINNALDAAAKAVKGAFDAAQKKLSDARNKVIQEKENCKRKMALKCDNCKKLKCAQAERNCKGWLDAAGKWIGGVVNAAGKWIKKTFQKIGKALAPIGKAIKKFFKGWKRRREIQDMQNENFALHIRKRRFISKIICEGLVGGGCKAVSSLCYGSCKAVEFIGKGLCNVLDIAVGFLKLTEMACNWVSKAINFILTKLFRVHSILFEFGLAAYAGGGHSNFIFNAAVDLTIFGKRLYLAIGFNLNDPVGSLRGGADKATDWYKDKMNPKNPTDTEKNYYDNPNPFADFEMSEIFLIENQQSATDYIRGPCLFVDSKEDGSHIKVTGCNATNERQNWAYTLKGQIMNSYSRLCIDTNGATKGSKLVQRKCDPRQDDQNFQCDLTVRSIKRRRANQCWTVGSTSLDGPGSLVHLGSLKCIHPQGGGDNVGEGTKLLIHGGCSESRLEFVLQNGNLKHTKSGKCVKPMGAVQDGVVLGLYSSCEGHQFSFTAGGSLQHVGSKKCVNPKSGAMMPPNNEELVLNSKCENSDSSFTKEHLLFSFIPTDPFVRLDKCTYFDQARLDQRFEVVDEPIVSVCSKFSKNLAFKKKTEQSSTAYNGFSSRAVDENYSSQYNDKSCTHTNKEQNPWWRVDLGREYIVTDVMIVNRYNHFERLKNFDVRVGVNKDNLQNPTCHDRVRIVGQGEALRVQCDPPIPGRYVSVQMFGEGILTMCEVTVYSRVGALADLCQLDNGGCSQVCYNLCNLKVKCSCWPGYTLAYDGKTCMDKNECQANNGGCDVINGVCINTPGSYHCACKIGFQLKENSELICEDFNECNLNNAGCEHICANNEGSFNCECRKGFKLKDDKYGCEDVDECSLPEKGGCEYKCSNYEGGYYCTCPAGYRLMDDDKGCEEIYCPALEAPFRGTISPTTCTDDRSNIRRNTVCTYGCVAGHNLAGGSQSLVCQLDGMWQGTVPYCKPVMCPKLTVPDNGGVIPASCSRTGVEYGTRCVFYCDDGYELSGPRYSTCQADTSWSEIAPLSCVRVYKDPWIACPIDRVEELDPDKSTVVLGFKWQLPRTNMKNVKVSPSNYDENYPFPVGRHRVTWIGTSESGTQKSCSFHVTVNDVTPPSVQNCPASFSDRTNSLQKHVTWTPPTFSDNVKVVSELSNRQPGFEMQTFTSITIRYTALDAAGNVAYCTFNITLEGSTCVTIAHPKNGMAAKLGFFLQLRCNPGYFFNPLPPGLPPGQMIIPFYRCMGNKWVSQNDRKSILTESTDCVRYQTFVKGSPCPDGSFKQDFGATSICLNCPSGTYADTKTKSCKECTPGFYQDEEGNMGCLPCPKNTFSVAKRAKSVGDCKAVCNPGYYSTIHGVEPCVECPMDTYQDNEQRTQCHACPVGTHTASTGSTSLEDCLSPVRITDIIPSQDYATYENEAISLACYIAGDPTPTVSWGKVGGSLPSMDRLAITNIFDLDGKLVGVEYVISTAVVADSGGYKCTATNKHGSVSKQVRINVQAGSPPGIVPQ</sequence>
<dbReference type="Proteomes" id="UP001159428">
    <property type="component" value="Unassembled WGS sequence"/>
</dbReference>
<evidence type="ECO:0000256" key="18">
    <source>
        <dbReference type="PROSITE-ProRule" id="PRU00076"/>
    </source>
</evidence>
<keyword evidence="11" id="KW-0106">Calcium</keyword>
<dbReference type="Pfam" id="PF07699">
    <property type="entry name" value="Ephrin_rec_like"/>
    <property type="match status" value="2"/>
</dbReference>
<dbReference type="InterPro" id="IPR007110">
    <property type="entry name" value="Ig-like_dom"/>
</dbReference>
<dbReference type="Pfam" id="PF22633">
    <property type="entry name" value="F5_F8_type_C_2"/>
    <property type="match status" value="1"/>
</dbReference>
<dbReference type="SUPFAM" id="SSF57535">
    <property type="entry name" value="Complement control module/SCR domain"/>
    <property type="match status" value="2"/>
</dbReference>
<name>A0AAU9WLB4_9CNID</name>
<keyword evidence="9" id="KW-0677">Repeat</keyword>
<dbReference type="Gene3D" id="2.10.70.10">
    <property type="entry name" value="Complement Module, domain 1"/>
    <property type="match status" value="2"/>
</dbReference>
<dbReference type="SMART" id="SM00409">
    <property type="entry name" value="IG"/>
    <property type="match status" value="1"/>
</dbReference>
<keyword evidence="7" id="KW-0479">Metal-binding</keyword>
<evidence type="ECO:0000259" key="22">
    <source>
        <dbReference type="PROSITE" id="PS50026"/>
    </source>
</evidence>
<evidence type="ECO:0000256" key="12">
    <source>
        <dbReference type="ARBA" id="ARBA00022902"/>
    </source>
</evidence>
<keyword evidence="19" id="KW-0768">Sushi</keyword>
<keyword evidence="15" id="KW-1015">Disulfide bond</keyword>
<evidence type="ECO:0000256" key="19">
    <source>
        <dbReference type="PROSITE-ProRule" id="PRU00302"/>
    </source>
</evidence>
<evidence type="ECO:0000256" key="1">
    <source>
        <dbReference type="ARBA" id="ARBA00004479"/>
    </source>
</evidence>
<feature type="domain" description="EGF-like" evidence="22">
    <location>
        <begin position="1824"/>
        <end position="1864"/>
    </location>
</feature>
<dbReference type="PROSITE" id="PS50092">
    <property type="entry name" value="TSP1"/>
    <property type="match status" value="5"/>
</dbReference>
<dbReference type="FunFam" id="2.10.25.10:FF:000009">
    <property type="entry name" value="Low-density lipoprotein receptor isoform 1"/>
    <property type="match status" value="1"/>
</dbReference>
<feature type="domain" description="Ig-like" evidence="24">
    <location>
        <begin position="2453"/>
        <end position="2550"/>
    </location>
</feature>
<dbReference type="CDD" id="cd00054">
    <property type="entry name" value="EGF_CA"/>
    <property type="match status" value="2"/>
</dbReference>
<dbReference type="Pfam" id="PF07679">
    <property type="entry name" value="I-set"/>
    <property type="match status" value="1"/>
</dbReference>
<evidence type="ECO:0000256" key="14">
    <source>
        <dbReference type="ARBA" id="ARBA00023136"/>
    </source>
</evidence>
<feature type="domain" description="Sushi" evidence="25">
    <location>
        <begin position="1953"/>
        <end position="2018"/>
    </location>
</feature>
<keyword evidence="6" id="KW-0812">Transmembrane</keyword>
<evidence type="ECO:0000259" key="23">
    <source>
        <dbReference type="PROSITE" id="PS50825"/>
    </source>
</evidence>
<evidence type="ECO:0000256" key="21">
    <source>
        <dbReference type="SAM" id="SignalP"/>
    </source>
</evidence>
<dbReference type="InterPro" id="IPR000884">
    <property type="entry name" value="TSP1_rpt"/>
</dbReference>
<dbReference type="CDD" id="cd23417">
    <property type="entry name" value="beta-trefoil_Ricin_MytiLec-like"/>
    <property type="match status" value="1"/>
</dbReference>
<feature type="chain" id="PRO_5043695485" description="Hemicentin-1" evidence="21">
    <location>
        <begin position="24"/>
        <end position="2562"/>
    </location>
</feature>
<dbReference type="Gene3D" id="2.60.120.260">
    <property type="entry name" value="Galactose-binding domain-like"/>
    <property type="match status" value="1"/>
</dbReference>
<dbReference type="InterPro" id="IPR009030">
    <property type="entry name" value="Growth_fac_rcpt_cys_sf"/>
</dbReference>
<evidence type="ECO:0000256" key="3">
    <source>
        <dbReference type="ARBA" id="ARBA00022525"/>
    </source>
</evidence>
<dbReference type="InterPro" id="IPR000152">
    <property type="entry name" value="EGF-type_Asp/Asn_hydroxyl_site"/>
</dbReference>
<dbReference type="PROSITE" id="PS00010">
    <property type="entry name" value="ASX_HYDROXYL"/>
    <property type="match status" value="2"/>
</dbReference>
<dbReference type="Gene3D" id="2.20.100.10">
    <property type="entry name" value="Thrombospondin type-1 (TSP1) repeat"/>
    <property type="match status" value="5"/>
</dbReference>
<dbReference type="InterPro" id="IPR003410">
    <property type="entry name" value="HYR_dom"/>
</dbReference>
<keyword evidence="3" id="KW-0964">Secreted</keyword>
<dbReference type="InterPro" id="IPR018097">
    <property type="entry name" value="EGF_Ca-bd_CS"/>
</dbReference>
<dbReference type="SUPFAM" id="SSF49785">
    <property type="entry name" value="Galactose-binding domain-like"/>
    <property type="match status" value="1"/>
</dbReference>
<dbReference type="InterPro" id="IPR000772">
    <property type="entry name" value="Ricin_B_lectin"/>
</dbReference>
<dbReference type="InterPro" id="IPR036179">
    <property type="entry name" value="Ig-like_dom_sf"/>
</dbReference>
<evidence type="ECO:0000256" key="7">
    <source>
        <dbReference type="ARBA" id="ARBA00022723"/>
    </source>
</evidence>
<dbReference type="Gene3D" id="2.80.10.50">
    <property type="match status" value="2"/>
</dbReference>
<evidence type="ECO:0008006" key="28">
    <source>
        <dbReference type="Google" id="ProtNLM"/>
    </source>
</evidence>
<dbReference type="SUPFAM" id="SSF48726">
    <property type="entry name" value="Immunoglobulin"/>
    <property type="match status" value="1"/>
</dbReference>
<feature type="domain" description="Sushi" evidence="25">
    <location>
        <begin position="2019"/>
        <end position="2082"/>
    </location>
</feature>
<dbReference type="InterPro" id="IPR003598">
    <property type="entry name" value="Ig_sub2"/>
</dbReference>
<keyword evidence="8 21" id="KW-0732">Signal</keyword>
<evidence type="ECO:0000256" key="11">
    <source>
        <dbReference type="ARBA" id="ARBA00022837"/>
    </source>
</evidence>
<dbReference type="PROSITE" id="PS50231">
    <property type="entry name" value="RICIN_B_LECTIN"/>
    <property type="match status" value="1"/>
</dbReference>
<dbReference type="SUPFAM" id="SSF82895">
    <property type="entry name" value="TSP-1 type 1 repeat"/>
    <property type="match status" value="5"/>
</dbReference>
<dbReference type="Pfam" id="PF00652">
    <property type="entry name" value="Ricin_B_lectin"/>
    <property type="match status" value="1"/>
</dbReference>
<dbReference type="SMART" id="SM00032">
    <property type="entry name" value="CCP"/>
    <property type="match status" value="2"/>
</dbReference>
<dbReference type="Pfam" id="PF00090">
    <property type="entry name" value="TSP_1"/>
    <property type="match status" value="5"/>
</dbReference>
<dbReference type="SMART" id="SM01411">
    <property type="entry name" value="Ephrin_rec_like"/>
    <property type="match status" value="3"/>
</dbReference>
<dbReference type="PROSITE" id="PS01186">
    <property type="entry name" value="EGF_2"/>
    <property type="match status" value="2"/>
</dbReference>
<evidence type="ECO:0000313" key="26">
    <source>
        <dbReference type="EMBL" id="CAH3117759.1"/>
    </source>
</evidence>
<dbReference type="Gene3D" id="2.10.50.10">
    <property type="entry name" value="Tumor Necrosis Factor Receptor, subunit A, domain 2"/>
    <property type="match status" value="2"/>
</dbReference>
<evidence type="ECO:0000256" key="4">
    <source>
        <dbReference type="ARBA" id="ARBA00022536"/>
    </source>
</evidence>
<evidence type="ECO:0000256" key="9">
    <source>
        <dbReference type="ARBA" id="ARBA00022737"/>
    </source>
</evidence>
<evidence type="ECO:0000256" key="8">
    <source>
        <dbReference type="ARBA" id="ARBA00022729"/>
    </source>
</evidence>
<dbReference type="Pfam" id="PF12662">
    <property type="entry name" value="cEGF"/>
    <property type="match status" value="1"/>
</dbReference>
<evidence type="ECO:0000256" key="13">
    <source>
        <dbReference type="ARBA" id="ARBA00022989"/>
    </source>
</evidence>
<dbReference type="InterPro" id="IPR000742">
    <property type="entry name" value="EGF"/>
</dbReference>
<dbReference type="Pfam" id="PF00084">
    <property type="entry name" value="Sushi"/>
    <property type="match status" value="2"/>
</dbReference>
<dbReference type="PROSITE" id="PS50825">
    <property type="entry name" value="HYR"/>
    <property type="match status" value="1"/>
</dbReference>
<evidence type="ECO:0000313" key="27">
    <source>
        <dbReference type="Proteomes" id="UP001159428"/>
    </source>
</evidence>
<dbReference type="CDD" id="cd23385">
    <property type="entry name" value="beta-trefoil_Ricin_MRC-like"/>
    <property type="match status" value="1"/>
</dbReference>
<evidence type="ECO:0000256" key="2">
    <source>
        <dbReference type="ARBA" id="ARBA00004613"/>
    </source>
</evidence>
<evidence type="ECO:0000256" key="10">
    <source>
        <dbReference type="ARBA" id="ARBA00022782"/>
    </source>
</evidence>
<dbReference type="FunFam" id="2.20.100.10:FF:000001">
    <property type="entry name" value="semaphorin-5A isoform X1"/>
    <property type="match status" value="3"/>
</dbReference>
<dbReference type="GO" id="GO:0016020">
    <property type="term" value="C:membrane"/>
    <property type="evidence" value="ECO:0007669"/>
    <property type="project" value="UniProtKB-SubCell"/>
</dbReference>
<dbReference type="PROSITE" id="PS01187">
    <property type="entry name" value="EGF_CA"/>
    <property type="match status" value="1"/>
</dbReference>
<dbReference type="InterPro" id="IPR006585">
    <property type="entry name" value="FTP1"/>
</dbReference>
<organism evidence="26 27">
    <name type="scientific">Pocillopora meandrina</name>
    <dbReference type="NCBI Taxonomy" id="46732"/>
    <lineage>
        <taxon>Eukaryota</taxon>
        <taxon>Metazoa</taxon>
        <taxon>Cnidaria</taxon>
        <taxon>Anthozoa</taxon>
        <taxon>Hexacorallia</taxon>
        <taxon>Scleractinia</taxon>
        <taxon>Astrocoeniina</taxon>
        <taxon>Pocilloporidae</taxon>
        <taxon>Pocillopora</taxon>
    </lineage>
</organism>
<reference evidence="26 27" key="1">
    <citation type="submission" date="2022-05" db="EMBL/GenBank/DDBJ databases">
        <authorList>
            <consortium name="Genoscope - CEA"/>
            <person name="William W."/>
        </authorList>
    </citation>
    <scope>NUCLEOTIDE SEQUENCE [LARGE SCALE GENOMIC DNA]</scope>
</reference>
<evidence type="ECO:0000259" key="24">
    <source>
        <dbReference type="PROSITE" id="PS50835"/>
    </source>
</evidence>
<dbReference type="PANTHER" id="PTHR22906">
    <property type="entry name" value="PROPERDIN"/>
    <property type="match status" value="1"/>
</dbReference>
<dbReference type="SMART" id="SM00607">
    <property type="entry name" value="FTP"/>
    <property type="match status" value="1"/>
</dbReference>
<dbReference type="InterPro" id="IPR011641">
    <property type="entry name" value="Tyr-kin_ephrin_A/B_rcpt-like"/>
</dbReference>
<dbReference type="InterPro" id="IPR008979">
    <property type="entry name" value="Galactose-bd-like_sf"/>
</dbReference>
<keyword evidence="10" id="KW-0221">Differentiation</keyword>
<dbReference type="EMBL" id="CALNXJ010000016">
    <property type="protein sequence ID" value="CAH3117759.1"/>
    <property type="molecule type" value="Genomic_DNA"/>
</dbReference>
<dbReference type="InterPro" id="IPR036383">
    <property type="entry name" value="TSP1_rpt_sf"/>
</dbReference>
<keyword evidence="13" id="KW-1133">Transmembrane helix</keyword>
<keyword evidence="17" id="KW-0325">Glycoprotein</keyword>
<dbReference type="PANTHER" id="PTHR22906:SF43">
    <property type="entry name" value="PROPERDIN"/>
    <property type="match status" value="1"/>
</dbReference>
<dbReference type="FunFam" id="2.20.100.10:FF:000021">
    <property type="entry name" value="semaphorin-5B isoform X1"/>
    <property type="match status" value="1"/>
</dbReference>
<dbReference type="FunFam" id="2.10.50.10:FF:000032">
    <property type="entry name" value="Uncharacterized protein, isoform A"/>
    <property type="match status" value="1"/>
</dbReference>
<dbReference type="GO" id="GO:0006897">
    <property type="term" value="P:endocytosis"/>
    <property type="evidence" value="ECO:0007669"/>
    <property type="project" value="UniProtKB-KW"/>
</dbReference>
<evidence type="ECO:0000256" key="5">
    <source>
        <dbReference type="ARBA" id="ARBA00022583"/>
    </source>
</evidence>
<comment type="subcellular location">
    <subcellularLocation>
        <location evidence="1">Membrane</location>
        <topology evidence="1">Single-pass type I membrane protein</topology>
    </subcellularLocation>
    <subcellularLocation>
        <location evidence="2">Secreted</location>
    </subcellularLocation>
</comment>
<dbReference type="PROSITE" id="PS50923">
    <property type="entry name" value="SUSHI"/>
    <property type="match status" value="2"/>
</dbReference>
<gene>
    <name evidence="26" type="ORF">PMEA_00007633</name>
</gene>
<dbReference type="Gene3D" id="2.60.40.10">
    <property type="entry name" value="Immunoglobulins"/>
    <property type="match status" value="1"/>
</dbReference>
<dbReference type="InterPro" id="IPR000436">
    <property type="entry name" value="Sushi_SCR_CCP_dom"/>
</dbReference>
<evidence type="ECO:0000256" key="20">
    <source>
        <dbReference type="SAM" id="MobiDB-lite"/>
    </source>
</evidence>
<evidence type="ECO:0000256" key="17">
    <source>
        <dbReference type="ARBA" id="ARBA00023180"/>
    </source>
</evidence>
<feature type="region of interest" description="Disordered" evidence="20">
    <location>
        <begin position="217"/>
        <end position="239"/>
    </location>
</feature>
<keyword evidence="4 18" id="KW-0245">EGF-like domain</keyword>
<dbReference type="InterPro" id="IPR035992">
    <property type="entry name" value="Ricin_B-like_lectins"/>
</dbReference>
<proteinExistence type="predicted"/>
<accession>A0AAU9WLB4</accession>
<keyword evidence="14" id="KW-0472">Membrane</keyword>
<dbReference type="GO" id="GO:0030154">
    <property type="term" value="P:cell differentiation"/>
    <property type="evidence" value="ECO:0007669"/>
    <property type="project" value="UniProtKB-KW"/>
</dbReference>
<evidence type="ECO:0000256" key="16">
    <source>
        <dbReference type="ARBA" id="ARBA00023170"/>
    </source>
</evidence>
<keyword evidence="12" id="KW-0524">Neurogenesis</keyword>
<dbReference type="Pfam" id="PF07645">
    <property type="entry name" value="EGF_CA"/>
    <property type="match status" value="2"/>
</dbReference>
<feature type="compositionally biased region" description="Polar residues" evidence="20">
    <location>
        <begin position="217"/>
        <end position="232"/>
    </location>
</feature>
<feature type="domain" description="HYR" evidence="23">
    <location>
        <begin position="2163"/>
        <end position="2244"/>
    </location>
</feature>
<feature type="domain" description="EGF-like" evidence="22">
    <location>
        <begin position="1910"/>
        <end position="1951"/>
    </location>
</feature>